<comment type="caution">
    <text evidence="1">The sequence shown here is derived from an EMBL/GenBank/DDBJ whole genome shotgun (WGS) entry which is preliminary data.</text>
</comment>
<evidence type="ECO:0000313" key="1">
    <source>
        <dbReference type="EMBL" id="RHX84826.1"/>
    </source>
</evidence>
<reference evidence="2" key="1">
    <citation type="submission" date="2018-05" db="EMBL/GenBank/DDBJ databases">
        <title>Leptospira yasudae sp. nov. and Leptospira stimsonii sp. nov., two pathogenic species of the genus Leptospira isolated from environmental sources.</title>
        <authorList>
            <person name="Casanovas-Massana A."/>
            <person name="Hamond C."/>
            <person name="Santos L.A."/>
            <person name="Hacker K.P."/>
            <person name="Balassiano I."/>
            <person name="Medeiros M.A."/>
            <person name="Reis M.G."/>
            <person name="Ko A.I."/>
            <person name="Wunder E.A."/>
        </authorList>
    </citation>
    <scope>NUCLEOTIDE SEQUENCE [LARGE SCALE GENOMIC DNA]</scope>
    <source>
        <strain evidence="2">AMB6-RJ</strain>
    </source>
</reference>
<gene>
    <name evidence="1" type="ORF">DLM78_15425</name>
</gene>
<accession>A0A8B3CQ53</accession>
<dbReference type="EMBL" id="QHCS01000004">
    <property type="protein sequence ID" value="RHX84826.1"/>
    <property type="molecule type" value="Genomic_DNA"/>
</dbReference>
<name>A0A8B3CQ53_9LEPT</name>
<proteinExistence type="predicted"/>
<organism evidence="1 2">
    <name type="scientific">Leptospira stimsonii</name>
    <dbReference type="NCBI Taxonomy" id="2202203"/>
    <lineage>
        <taxon>Bacteria</taxon>
        <taxon>Pseudomonadati</taxon>
        <taxon>Spirochaetota</taxon>
        <taxon>Spirochaetia</taxon>
        <taxon>Leptospirales</taxon>
        <taxon>Leptospiraceae</taxon>
        <taxon>Leptospira</taxon>
    </lineage>
</organism>
<sequence length="74" mass="8690">MSEANFVQVWQNLFQNFSPVELFFQPNSLHRCSRLSTMTKPTRFVSALPKSDPHKVAAKNRIEKFPFKTNPFFQ</sequence>
<protein>
    <submittedName>
        <fullName evidence="1">Uncharacterized protein</fullName>
    </submittedName>
</protein>
<dbReference type="AlphaFoldDB" id="A0A8B3CQ53"/>
<dbReference type="Proteomes" id="UP000266669">
    <property type="component" value="Unassembled WGS sequence"/>
</dbReference>
<evidence type="ECO:0000313" key="2">
    <source>
        <dbReference type="Proteomes" id="UP000266669"/>
    </source>
</evidence>